<evidence type="ECO:0000256" key="1">
    <source>
        <dbReference type="ARBA" id="ARBA00004141"/>
    </source>
</evidence>
<gene>
    <name evidence="7" type="primary">yijE_2</name>
    <name evidence="7" type="ORF">CUZ56_02357</name>
</gene>
<evidence type="ECO:0000256" key="3">
    <source>
        <dbReference type="ARBA" id="ARBA00022989"/>
    </source>
</evidence>
<feature type="domain" description="EamA" evidence="6">
    <location>
        <begin position="44"/>
        <end position="174"/>
    </location>
</feature>
<feature type="transmembrane region" description="Helical" evidence="5">
    <location>
        <begin position="127"/>
        <end position="148"/>
    </location>
</feature>
<feature type="transmembrane region" description="Helical" evidence="5">
    <location>
        <begin position="42"/>
        <end position="63"/>
    </location>
</feature>
<name>A0A433SB91_9BURK</name>
<keyword evidence="2 5" id="KW-0812">Transmembrane</keyword>
<evidence type="ECO:0000256" key="5">
    <source>
        <dbReference type="SAM" id="Phobius"/>
    </source>
</evidence>
<keyword evidence="3 5" id="KW-1133">Transmembrane helix</keyword>
<dbReference type="EMBL" id="PQSP01000007">
    <property type="protein sequence ID" value="RUS66000.1"/>
    <property type="molecule type" value="Genomic_DNA"/>
</dbReference>
<feature type="transmembrane region" description="Helical" evidence="5">
    <location>
        <begin position="100"/>
        <end position="121"/>
    </location>
</feature>
<feature type="transmembrane region" description="Helical" evidence="5">
    <location>
        <begin position="283"/>
        <end position="302"/>
    </location>
</feature>
<sequence>MGGLLKCQIWSIIGPLLQFFNQFLYDMPSANSPLKAMGPAEWAMLITLSLLWGSSYFFTSVIVKQIPPLTFVTLRVGLASIALLLLLRTLGLKMPHSPRIWGAFLVMGLLNNLVPFSLIAWGQTQLAGGLAAILNATSPLFTVVFAHWLTSDEKITPNKLVGVVIGFLGVAVMIGPDAFSSLGSARLLPQVALLGAAVCYALAGIYGRRFKSLGIPPMVTATAQVTTAALTLLPFALLIEHPWTLPMPSLHVCAAIAASAIFSTALAYVLFFRILSSAGATNVILVTFLVPVSAIILGALILNERLYPRHFIGMAMIGLGLLAINIRGFLLRRK</sequence>
<evidence type="ECO:0000313" key="7">
    <source>
        <dbReference type="EMBL" id="RUS66000.1"/>
    </source>
</evidence>
<proteinExistence type="predicted"/>
<dbReference type="PANTHER" id="PTHR32322:SF9">
    <property type="entry name" value="AMINO-ACID METABOLITE EFFLUX PUMP-RELATED"/>
    <property type="match status" value="1"/>
</dbReference>
<dbReference type="PANTHER" id="PTHR32322">
    <property type="entry name" value="INNER MEMBRANE TRANSPORTER"/>
    <property type="match status" value="1"/>
</dbReference>
<feature type="domain" description="EamA" evidence="6">
    <location>
        <begin position="192"/>
        <end position="325"/>
    </location>
</feature>
<feature type="transmembrane region" description="Helical" evidence="5">
    <location>
        <begin position="69"/>
        <end position="88"/>
    </location>
</feature>
<comment type="subcellular location">
    <subcellularLocation>
        <location evidence="1">Membrane</location>
        <topology evidence="1">Multi-pass membrane protein</topology>
    </subcellularLocation>
</comment>
<evidence type="ECO:0000256" key="2">
    <source>
        <dbReference type="ARBA" id="ARBA00022692"/>
    </source>
</evidence>
<dbReference type="InterPro" id="IPR037185">
    <property type="entry name" value="EmrE-like"/>
</dbReference>
<feature type="transmembrane region" description="Helical" evidence="5">
    <location>
        <begin position="187"/>
        <end position="206"/>
    </location>
</feature>
<keyword evidence="8" id="KW-1185">Reference proteome</keyword>
<dbReference type="GO" id="GO:0016020">
    <property type="term" value="C:membrane"/>
    <property type="evidence" value="ECO:0007669"/>
    <property type="project" value="UniProtKB-SubCell"/>
</dbReference>
<comment type="caution">
    <text evidence="7">The sequence shown here is derived from an EMBL/GenBank/DDBJ whole genome shotgun (WGS) entry which is preliminary data.</text>
</comment>
<feature type="transmembrane region" description="Helical" evidence="5">
    <location>
        <begin position="308"/>
        <end position="330"/>
    </location>
</feature>
<dbReference type="SUPFAM" id="SSF103481">
    <property type="entry name" value="Multidrug resistance efflux transporter EmrE"/>
    <property type="match status" value="2"/>
</dbReference>
<reference evidence="7 8" key="1">
    <citation type="submission" date="2018-01" db="EMBL/GenBank/DDBJ databases">
        <title>Saezia sanguinis gen. nov., sp. nov., in the order Burkholderiales isolated from human blood.</title>
        <authorList>
            <person name="Medina-Pascual M.J."/>
            <person name="Valdezate S."/>
            <person name="Monzon S."/>
            <person name="Cuesta I."/>
            <person name="Carrasco G."/>
            <person name="Villalon P."/>
            <person name="Saez-Nieto J.A."/>
        </authorList>
    </citation>
    <scope>NUCLEOTIDE SEQUENCE [LARGE SCALE GENOMIC DNA]</scope>
    <source>
        <strain evidence="7 8">CNM695-12</strain>
    </source>
</reference>
<dbReference type="InterPro" id="IPR000620">
    <property type="entry name" value="EamA_dom"/>
</dbReference>
<evidence type="ECO:0000256" key="4">
    <source>
        <dbReference type="ARBA" id="ARBA00023136"/>
    </source>
</evidence>
<feature type="transmembrane region" description="Helical" evidence="5">
    <location>
        <begin position="249"/>
        <end position="271"/>
    </location>
</feature>
<evidence type="ECO:0000259" key="6">
    <source>
        <dbReference type="Pfam" id="PF00892"/>
    </source>
</evidence>
<dbReference type="InterPro" id="IPR050638">
    <property type="entry name" value="AA-Vitamin_Transporters"/>
</dbReference>
<accession>A0A433SB91</accession>
<organism evidence="7 8">
    <name type="scientific">Saezia sanguinis</name>
    <dbReference type="NCBI Taxonomy" id="1965230"/>
    <lineage>
        <taxon>Bacteria</taxon>
        <taxon>Pseudomonadati</taxon>
        <taxon>Pseudomonadota</taxon>
        <taxon>Betaproteobacteria</taxon>
        <taxon>Burkholderiales</taxon>
        <taxon>Saeziaceae</taxon>
        <taxon>Saezia</taxon>
    </lineage>
</organism>
<evidence type="ECO:0000313" key="8">
    <source>
        <dbReference type="Proteomes" id="UP000286947"/>
    </source>
</evidence>
<dbReference type="AlphaFoldDB" id="A0A433SB91"/>
<feature type="transmembrane region" description="Helical" evidence="5">
    <location>
        <begin position="218"/>
        <end position="237"/>
    </location>
</feature>
<dbReference type="Proteomes" id="UP000286947">
    <property type="component" value="Unassembled WGS sequence"/>
</dbReference>
<protein>
    <submittedName>
        <fullName evidence="7">Putative cystine transporter YijE</fullName>
    </submittedName>
</protein>
<keyword evidence="4 5" id="KW-0472">Membrane</keyword>
<dbReference type="Pfam" id="PF00892">
    <property type="entry name" value="EamA"/>
    <property type="match status" value="2"/>
</dbReference>
<feature type="transmembrane region" description="Helical" evidence="5">
    <location>
        <begin position="160"/>
        <end position="181"/>
    </location>
</feature>